<evidence type="ECO:0000313" key="2">
    <source>
        <dbReference type="Ensembl" id="ENSAPEP00000011923.1"/>
    </source>
</evidence>
<dbReference type="OMA" id="CAETEHE"/>
<feature type="region of interest" description="Disordered" evidence="1">
    <location>
        <begin position="300"/>
        <end position="361"/>
    </location>
</feature>
<feature type="compositionally biased region" description="Polar residues" evidence="1">
    <location>
        <begin position="536"/>
        <end position="547"/>
    </location>
</feature>
<name>A0A3P8SHA2_AMPPE</name>
<feature type="compositionally biased region" description="Basic and acidic residues" evidence="1">
    <location>
        <begin position="777"/>
        <end position="790"/>
    </location>
</feature>
<feature type="compositionally biased region" description="Low complexity" evidence="1">
    <location>
        <begin position="434"/>
        <end position="446"/>
    </location>
</feature>
<dbReference type="PANTHER" id="PTHR28682:SF2">
    <property type="entry name" value="PROTEIN INSYN2B"/>
    <property type="match status" value="1"/>
</dbReference>
<feature type="compositionally biased region" description="Polar residues" evidence="1">
    <location>
        <begin position="324"/>
        <end position="333"/>
    </location>
</feature>
<proteinExistence type="predicted"/>
<accession>A0A3P8SHA2</accession>
<reference evidence="2" key="2">
    <citation type="submission" date="2025-08" db="UniProtKB">
        <authorList>
            <consortium name="Ensembl"/>
        </authorList>
    </citation>
    <scope>IDENTIFICATION</scope>
</reference>
<reference evidence="2" key="3">
    <citation type="submission" date="2025-09" db="UniProtKB">
        <authorList>
            <consortium name="Ensembl"/>
        </authorList>
    </citation>
    <scope>IDENTIFICATION</scope>
</reference>
<dbReference type="AlphaFoldDB" id="A0A3P8SHA2"/>
<feature type="compositionally biased region" description="Polar residues" evidence="1">
    <location>
        <begin position="727"/>
        <end position="740"/>
    </location>
</feature>
<keyword evidence="3" id="KW-1185">Reference proteome</keyword>
<dbReference type="Pfam" id="PF15265">
    <property type="entry name" value="FAM196"/>
    <property type="match status" value="1"/>
</dbReference>
<feature type="region of interest" description="Disordered" evidence="1">
    <location>
        <begin position="409"/>
        <end position="448"/>
    </location>
</feature>
<feature type="region of interest" description="Disordered" evidence="1">
    <location>
        <begin position="768"/>
        <end position="808"/>
    </location>
</feature>
<dbReference type="Proteomes" id="UP000265080">
    <property type="component" value="Chromosome 15"/>
</dbReference>
<protein>
    <submittedName>
        <fullName evidence="2">Uncharacterized protein</fullName>
    </submittedName>
</protein>
<reference evidence="2 3" key="1">
    <citation type="submission" date="2018-03" db="EMBL/GenBank/DDBJ databases">
        <title>Finding Nemo's genes: A chromosome-scale reference assembly of the genome of the orange clownfish Amphiprion percula.</title>
        <authorList>
            <person name="Lehmann R."/>
        </authorList>
    </citation>
    <scope>NUCLEOTIDE SEQUENCE</scope>
</reference>
<feature type="compositionally biased region" description="Polar residues" evidence="1">
    <location>
        <begin position="689"/>
        <end position="718"/>
    </location>
</feature>
<feature type="region of interest" description="Disordered" evidence="1">
    <location>
        <begin position="504"/>
        <end position="547"/>
    </location>
</feature>
<dbReference type="STRING" id="161767.ENSAPEP00000011923"/>
<organism evidence="2 3">
    <name type="scientific">Amphiprion percula</name>
    <name type="common">Orange clownfish</name>
    <name type="synonym">Lutjanus percula</name>
    <dbReference type="NCBI Taxonomy" id="161767"/>
    <lineage>
        <taxon>Eukaryota</taxon>
        <taxon>Metazoa</taxon>
        <taxon>Chordata</taxon>
        <taxon>Craniata</taxon>
        <taxon>Vertebrata</taxon>
        <taxon>Euteleostomi</taxon>
        <taxon>Actinopterygii</taxon>
        <taxon>Neopterygii</taxon>
        <taxon>Teleostei</taxon>
        <taxon>Neoteleostei</taxon>
        <taxon>Acanthomorphata</taxon>
        <taxon>Ovalentaria</taxon>
        <taxon>Pomacentridae</taxon>
        <taxon>Amphiprion</taxon>
    </lineage>
</organism>
<dbReference type="Ensembl" id="ENSAPET00000012235.1">
    <property type="protein sequence ID" value="ENSAPEP00000011923.1"/>
    <property type="gene ID" value="ENSAPEG00000008518.1"/>
</dbReference>
<feature type="compositionally biased region" description="Polar residues" evidence="1">
    <location>
        <begin position="516"/>
        <end position="528"/>
    </location>
</feature>
<dbReference type="GeneTree" id="ENSGT00390000017848"/>
<dbReference type="InterPro" id="IPR029337">
    <property type="entry name" value="INSYN2"/>
</dbReference>
<feature type="compositionally biased region" description="Low complexity" evidence="1">
    <location>
        <begin position="410"/>
        <end position="425"/>
    </location>
</feature>
<feature type="region of interest" description="Disordered" evidence="1">
    <location>
        <begin position="276"/>
        <end position="295"/>
    </location>
</feature>
<feature type="compositionally biased region" description="Basic and acidic residues" evidence="1">
    <location>
        <begin position="676"/>
        <end position="688"/>
    </location>
</feature>
<evidence type="ECO:0000256" key="1">
    <source>
        <dbReference type="SAM" id="MobiDB-lite"/>
    </source>
</evidence>
<sequence>MPQKICNYCGGRQSVTTGAAILGEKCPNVDACLREKQLKSALASLSATTQMPVIEKNLNLSQQIPESITNSEKRTQITVNPQILYLKEELRYRNTPHPACPVHSRGNPATLCHTHDAILHAKTITVTRATIETRQDESGVKYLTKPLQDSKIPQTTSLIFTPQMATATKSNNPHSHTYPKTLKTTQCNSTQSQYNVLQNVCVSVHATPKNTLSPPSYLYTIAGGSGNTSSTNAHKAAAVSNSAVTSTENIAAKGDTQHETLHSQQIAQVNIETNATNSPQMTPKCPTLSPPANAFNSIQKSESAAHLAPANPPLTSSDVHKPQENPSLNTDSTPPGKKSFIDSGVNSAGFPAFANPPHKTTARPLHSTVVQQSTFNHKANSDQIMNTKHTSVAAQIHLLLQSNSSNSEPTLHLSMSSLHTTSSVSKPLDSRARLSTSTTPSSTLTSNGTLYKNTALRKTTFNLKKSASAAGSLLSAQTEKQQNVSVSSTTLLQSADTTQVLSCNEAPDRSRPHHTQAANIRTPNNNESGVCGVVPNQRNNSRTPQLALSQPQNVLENHNRGSDPNSTVNPNEELHCDKSKFNGNLIDELVVHESKGHGKSNLSQVNNLQNYISLIKPSSSCLQGCINAEQQRLAHYQGCTETEHEGQCATCPPVKTAQQTDSNTEQFALGASARHANVEPKYNTDKQTHPNYSTSSVTAQKNCEPVTSNTHVQPLTKSSVHRKSDFDISSQPRAHTSSFSARAPFSSEGELCAHTGPECNSILLSSTTRMASHPRPQPREEAEAIVRPDSKFSPAPSQPGPEDTGLAHSHPADAALLLPPSPQCSKSAALQQRLMTVEASLAANKDRITTLLNIIHDLESCHTPTSGRRCYITGQDLKNCSTCQKTACIVYSVEYDFRQQERRFLEVLNHSASGNSDFSVHLSQPLNFSLLRNGIIKNLAKTKVKSKKLCKTLFKWIPRKIQQM</sequence>
<feature type="region of interest" description="Disordered" evidence="1">
    <location>
        <begin position="674"/>
        <end position="742"/>
    </location>
</feature>
<evidence type="ECO:0000313" key="3">
    <source>
        <dbReference type="Proteomes" id="UP000265080"/>
    </source>
</evidence>
<dbReference type="PANTHER" id="PTHR28682">
    <property type="entry name" value="INHIBITORY SYNAPTIC FACTOR 2A-RELATED"/>
    <property type="match status" value="1"/>
</dbReference>